<dbReference type="InterPro" id="IPR004843">
    <property type="entry name" value="Calcineurin-like_PHP"/>
</dbReference>
<keyword evidence="8 16" id="KW-0255">Endonuclease</keyword>
<evidence type="ECO:0000256" key="7">
    <source>
        <dbReference type="ARBA" id="ARBA00022723"/>
    </source>
</evidence>
<evidence type="ECO:0000256" key="10">
    <source>
        <dbReference type="ARBA" id="ARBA00022801"/>
    </source>
</evidence>
<keyword evidence="5" id="KW-0158">Chromosome</keyword>
<keyword evidence="6 16" id="KW-0540">Nuclease</keyword>
<dbReference type="InParanoid" id="I3EJ42"/>
<dbReference type="STRING" id="935791.I3EJ42"/>
<dbReference type="InterPro" id="IPR038487">
    <property type="entry name" value="Mre11_capping_dom"/>
</dbReference>
<feature type="domain" description="Mre11 DNA-binding" evidence="18">
    <location>
        <begin position="282"/>
        <end position="412"/>
    </location>
</feature>
<dbReference type="EMBL" id="GL870876">
    <property type="protein sequence ID" value="EIJ89239.1"/>
    <property type="molecule type" value="Genomic_DNA"/>
</dbReference>
<dbReference type="PANTHER" id="PTHR10139:SF1">
    <property type="entry name" value="DOUBLE-STRAND BREAK REPAIR PROTEIN MRE11"/>
    <property type="match status" value="1"/>
</dbReference>
<keyword evidence="15 16" id="KW-0469">Meiosis</keyword>
<evidence type="ECO:0000313" key="20">
    <source>
        <dbReference type="Proteomes" id="UP000002872"/>
    </source>
</evidence>
<dbReference type="SMART" id="SM01347">
    <property type="entry name" value="Mre11_DNA_bind"/>
    <property type="match status" value="1"/>
</dbReference>
<dbReference type="InterPro" id="IPR041796">
    <property type="entry name" value="Mre11_N"/>
</dbReference>
<dbReference type="VEuPathDB" id="MicrosporidiaDB:NEQG_00009"/>
<keyword evidence="9 16" id="KW-0227">DNA damage</keyword>
<gene>
    <name evidence="19" type="ORF">NEQG_00009</name>
</gene>
<dbReference type="Gene3D" id="3.60.21.10">
    <property type="match status" value="1"/>
</dbReference>
<keyword evidence="11 16" id="KW-0269">Exonuclease</keyword>
<dbReference type="Proteomes" id="UP000002872">
    <property type="component" value="Unassembled WGS sequence"/>
</dbReference>
<dbReference type="SUPFAM" id="SSF56300">
    <property type="entry name" value="Metallo-dependent phosphatases"/>
    <property type="match status" value="1"/>
</dbReference>
<dbReference type="GO" id="GO:0008296">
    <property type="term" value="F:3'-5'-DNA exonuclease activity"/>
    <property type="evidence" value="ECO:0007669"/>
    <property type="project" value="InterPro"/>
</dbReference>
<keyword evidence="14 16" id="KW-0539">Nucleus</keyword>
<protein>
    <recommendedName>
        <fullName evidence="16">Double-strand break repair protein</fullName>
    </recommendedName>
</protein>
<keyword evidence="10 16" id="KW-0378">Hydrolase</keyword>
<evidence type="ECO:0000256" key="8">
    <source>
        <dbReference type="ARBA" id="ARBA00022759"/>
    </source>
</evidence>
<evidence type="ECO:0000256" key="2">
    <source>
        <dbReference type="ARBA" id="ARBA00004123"/>
    </source>
</evidence>
<dbReference type="OMA" id="ECIDREN"/>
<keyword evidence="13 16" id="KW-0464">Manganese</keyword>
<dbReference type="CDD" id="cd00840">
    <property type="entry name" value="MPP_Mre11_N"/>
    <property type="match status" value="1"/>
</dbReference>
<evidence type="ECO:0000256" key="17">
    <source>
        <dbReference type="PIRSR" id="PIRSR000882-1"/>
    </source>
</evidence>
<dbReference type="GO" id="GO:0030145">
    <property type="term" value="F:manganese ion binding"/>
    <property type="evidence" value="ECO:0007669"/>
    <property type="project" value="UniProtKB-UniRule"/>
</dbReference>
<dbReference type="InterPro" id="IPR003701">
    <property type="entry name" value="Mre11"/>
</dbReference>
<dbReference type="OrthoDB" id="30417at2759"/>
<sequence>MEELRILVTTDNHLGFAERDPVRGEDSFRAFEEVFTHARETRADCILICGDLFHDVSPSKYTIYRTMEILQRNIMGDHSIEIECTDNGNFVSIDKRRRGVNYSSPNMRIQMPIFAINGNHDEPSGHKGVTALDIFAEAGLVNYFGAIDGKTTNSAVRPIVLKKGQIVFNLYGMGGIRDETMAKLLSEERISLTPANKGVRALVIHQTRCGVGINTYVPEELLSKDLDLVIWGHMHKSEPIPVQNYKMGFYTLQPGSTVQTSLCKAESGDKHCVLLKVKEDGWSSTPILMMSPRSLVFRTISANASNIEEKIRTEMLSILEVHGNSRRPLVRLRVEIDGALPSTVIPKRTMAEFADRVANPKDVLRIIHKKKQALSKKAEEVRDVHPNAQFALDVEDVRILSKDIFAQSIMECIDRENKTVISHRYDEIVQEVVKVLKSHRWTDIEKEIHPAVLEIEKRFSFGRAHVLESISRQKQMREIEDRQSNYSINAPDESVEEIATKMKDSEDLSNILRKPDASENILQDQRMQEYNPGCFIAKQAKNTADVLAADILKEDTTALELDIMDKNTLSAHAPKRPKTDYTFSSFWD</sequence>
<dbReference type="InterPro" id="IPR029052">
    <property type="entry name" value="Metallo-depent_PP-like"/>
</dbReference>
<evidence type="ECO:0000259" key="18">
    <source>
        <dbReference type="SMART" id="SM01347"/>
    </source>
</evidence>
<dbReference type="AlphaFoldDB" id="I3EJ42"/>
<dbReference type="GO" id="GO:0007095">
    <property type="term" value="P:mitotic G2 DNA damage checkpoint signaling"/>
    <property type="evidence" value="ECO:0007669"/>
    <property type="project" value="TreeGrafter"/>
</dbReference>
<dbReference type="Pfam" id="PF04152">
    <property type="entry name" value="Mre11_DNA_bind"/>
    <property type="match status" value="1"/>
</dbReference>
<dbReference type="Pfam" id="PF00149">
    <property type="entry name" value="Metallophos"/>
    <property type="match status" value="1"/>
</dbReference>
<evidence type="ECO:0000256" key="5">
    <source>
        <dbReference type="ARBA" id="ARBA00022454"/>
    </source>
</evidence>
<name>I3EJ42_NEMP3</name>
<dbReference type="GO" id="GO:0006303">
    <property type="term" value="P:double-strand break repair via nonhomologous end joining"/>
    <property type="evidence" value="ECO:0007669"/>
    <property type="project" value="TreeGrafter"/>
</dbReference>
<reference evidence="19" key="1">
    <citation type="submission" date="2011-01" db="EMBL/GenBank/DDBJ databases">
        <title>The Genome Sequence of Nematocida parisii strain ERTm3.</title>
        <authorList>
            <consortium name="The Broad Institute Genome Sequencing Platform"/>
            <consortium name="The Broad Institute Genome Sequencing Center for Infectious Disease"/>
            <person name="Cuomo C."/>
            <person name="Troemel E."/>
            <person name="Young S.K."/>
            <person name="Zeng Q."/>
            <person name="Gargeya S."/>
            <person name="Fitzgerald M."/>
            <person name="Haas B."/>
            <person name="Abouelleil A."/>
            <person name="Alvarado L."/>
            <person name="Arachchi H.M."/>
            <person name="Berlin A."/>
            <person name="Chapman S.B."/>
            <person name="Gearin G."/>
            <person name="Goldberg J."/>
            <person name="Griggs A."/>
            <person name="Gujja S."/>
            <person name="Hansen M."/>
            <person name="Heiman D."/>
            <person name="Howarth C."/>
            <person name="Larimer J."/>
            <person name="Lui A."/>
            <person name="MacDonald P.J.P."/>
            <person name="McCowen C."/>
            <person name="Montmayeur A."/>
            <person name="Murphy C."/>
            <person name="Neiman D."/>
            <person name="Pearson M."/>
            <person name="Priest M."/>
            <person name="Roberts A."/>
            <person name="Saif S."/>
            <person name="Shea T."/>
            <person name="Sisk P."/>
            <person name="Stolte C."/>
            <person name="Sykes S."/>
            <person name="Wortman J."/>
            <person name="Nusbaum C."/>
            <person name="Birren B."/>
        </authorList>
    </citation>
    <scope>NUCLEOTIDE SEQUENCE</scope>
    <source>
        <strain evidence="19">ERTm3</strain>
    </source>
</reference>
<dbReference type="PANTHER" id="PTHR10139">
    <property type="entry name" value="DOUBLE-STRAND BREAK REPAIR PROTEIN MRE11"/>
    <property type="match status" value="1"/>
</dbReference>
<dbReference type="GO" id="GO:0000724">
    <property type="term" value="P:double-strand break repair via homologous recombination"/>
    <property type="evidence" value="ECO:0007669"/>
    <property type="project" value="TreeGrafter"/>
</dbReference>
<accession>I3EJ42</accession>
<evidence type="ECO:0000256" key="3">
    <source>
        <dbReference type="ARBA" id="ARBA00004286"/>
    </source>
</evidence>
<proteinExistence type="inferred from homology"/>
<dbReference type="GO" id="GO:0000723">
    <property type="term" value="P:telomere maintenance"/>
    <property type="evidence" value="ECO:0007669"/>
    <property type="project" value="TreeGrafter"/>
</dbReference>
<comment type="subcellular location">
    <subcellularLocation>
        <location evidence="3">Chromosome</location>
    </subcellularLocation>
    <subcellularLocation>
        <location evidence="2 16">Nucleus</location>
    </subcellularLocation>
</comment>
<dbReference type="InterPro" id="IPR007281">
    <property type="entry name" value="Mre11_DNA-bd"/>
</dbReference>
<comment type="function">
    <text evidence="16">Core component of the MRN complex, which plays a central role in double-strand break (DSB) repair, DNA recombination, maintenance of telomere integrity and meiosis. The MRN complex is involved in the repair of DNA double-strand breaks (DSBs) via homologous recombination (HR), an error-free mechanism which primarily occurs during S and G2 phases. The complex (1) mediates the end resection of damaged DNA, which generates proper single-stranded DNA, a key initial steps in HR, and is (2) required for the recruitment of other repair factors and efficient activation of ATM and ATR upon DNA damage. Within the MRN complex, MRE11 possesses both single-strand endonuclease activity and double-strand-specific 3'-5' exonuclease activity. MRE11 first endonucleolytically cleaves the 5' strand at DNA DSB ends to prevent non-homologous end joining (NHEJ) and licence HR. It then generates a single-stranded DNA gap via 3' to 5' exonucleolytic degradation, which is required for single-strand invasion and recombination.</text>
</comment>
<comment type="similarity">
    <text evidence="4 16">Belongs to the MRE11/RAD32 family.</text>
</comment>
<dbReference type="GO" id="GO:0042138">
    <property type="term" value="P:meiotic DNA double-strand break formation"/>
    <property type="evidence" value="ECO:0007669"/>
    <property type="project" value="TreeGrafter"/>
</dbReference>
<evidence type="ECO:0000256" key="12">
    <source>
        <dbReference type="ARBA" id="ARBA00023204"/>
    </source>
</evidence>
<comment type="cofactor">
    <cofactor evidence="1 16">
        <name>Mn(2+)</name>
        <dbReference type="ChEBI" id="CHEBI:29035"/>
    </cofactor>
</comment>
<dbReference type="FunCoup" id="I3EJ42">
    <property type="interactions" value="221"/>
</dbReference>
<dbReference type="PIRSF" id="PIRSF000882">
    <property type="entry name" value="DSB_repair_MRE11"/>
    <property type="match status" value="1"/>
</dbReference>
<evidence type="ECO:0000256" key="6">
    <source>
        <dbReference type="ARBA" id="ARBA00022722"/>
    </source>
</evidence>
<keyword evidence="12 16" id="KW-0234">DNA repair</keyword>
<evidence type="ECO:0000256" key="1">
    <source>
        <dbReference type="ARBA" id="ARBA00001936"/>
    </source>
</evidence>
<evidence type="ECO:0000256" key="4">
    <source>
        <dbReference type="ARBA" id="ARBA00009028"/>
    </source>
</evidence>
<evidence type="ECO:0000256" key="11">
    <source>
        <dbReference type="ARBA" id="ARBA00022839"/>
    </source>
</evidence>
<dbReference type="GO" id="GO:0000014">
    <property type="term" value="F:single-stranded DNA endodeoxyribonuclease activity"/>
    <property type="evidence" value="ECO:0007669"/>
    <property type="project" value="TreeGrafter"/>
</dbReference>
<dbReference type="GO" id="GO:0030870">
    <property type="term" value="C:Mre11 complex"/>
    <property type="evidence" value="ECO:0007669"/>
    <property type="project" value="UniProtKB-UniRule"/>
</dbReference>
<evidence type="ECO:0000256" key="9">
    <source>
        <dbReference type="ARBA" id="ARBA00022763"/>
    </source>
</evidence>
<dbReference type="GO" id="GO:0097552">
    <property type="term" value="P:mitochondrial double-strand break repair via homologous recombination"/>
    <property type="evidence" value="ECO:0007669"/>
    <property type="project" value="TreeGrafter"/>
</dbReference>
<evidence type="ECO:0000256" key="15">
    <source>
        <dbReference type="ARBA" id="ARBA00023254"/>
    </source>
</evidence>
<evidence type="ECO:0000256" key="16">
    <source>
        <dbReference type="PIRNR" id="PIRNR000882"/>
    </source>
</evidence>
<evidence type="ECO:0000256" key="14">
    <source>
        <dbReference type="ARBA" id="ARBA00023242"/>
    </source>
</evidence>
<dbReference type="GO" id="GO:0035861">
    <property type="term" value="C:site of double-strand break"/>
    <property type="evidence" value="ECO:0007669"/>
    <property type="project" value="TreeGrafter"/>
</dbReference>
<feature type="active site" description="Proton donor" evidence="17">
    <location>
        <position position="120"/>
    </location>
</feature>
<keyword evidence="20" id="KW-1185">Reference proteome</keyword>
<evidence type="ECO:0000313" key="19">
    <source>
        <dbReference type="EMBL" id="EIJ89239.1"/>
    </source>
</evidence>
<dbReference type="HOGENOM" id="CLU_009535_3_3_1"/>
<evidence type="ECO:0000256" key="13">
    <source>
        <dbReference type="ARBA" id="ARBA00023211"/>
    </source>
</evidence>
<organism evidence="19 20">
    <name type="scientific">Nematocida parisii (strain ERTm3)</name>
    <name type="common">Nematode killer fungus</name>
    <dbReference type="NCBI Taxonomy" id="935791"/>
    <lineage>
        <taxon>Eukaryota</taxon>
        <taxon>Fungi</taxon>
        <taxon>Fungi incertae sedis</taxon>
        <taxon>Microsporidia</taxon>
        <taxon>Nematocida</taxon>
    </lineage>
</organism>
<dbReference type="Gene3D" id="3.30.110.110">
    <property type="entry name" value="Mre11, capping domain"/>
    <property type="match status" value="1"/>
</dbReference>
<keyword evidence="7" id="KW-0479">Metal-binding</keyword>